<proteinExistence type="inferred from homology"/>
<evidence type="ECO:0000256" key="3">
    <source>
        <dbReference type="ARBA" id="ARBA00022884"/>
    </source>
</evidence>
<geneLocation type="plastid" evidence="6"/>
<dbReference type="AlphaFoldDB" id="A0A109QR31"/>
<dbReference type="SUPFAM" id="SSF46992">
    <property type="entry name" value="Ribosomal protein S20"/>
    <property type="match status" value="1"/>
</dbReference>
<keyword evidence="4 6" id="KW-0689">Ribosomal protein</keyword>
<evidence type="ECO:0000256" key="4">
    <source>
        <dbReference type="ARBA" id="ARBA00022980"/>
    </source>
</evidence>
<dbReference type="GeneID" id="26830884"/>
<evidence type="ECO:0000313" key="6">
    <source>
        <dbReference type="EMBL" id="AMB49082.1"/>
    </source>
</evidence>
<dbReference type="GO" id="GO:0005829">
    <property type="term" value="C:cytosol"/>
    <property type="evidence" value="ECO:0007669"/>
    <property type="project" value="TreeGrafter"/>
</dbReference>
<dbReference type="Gene3D" id="1.20.58.110">
    <property type="entry name" value="Ribosomal protein S20"/>
    <property type="match status" value="1"/>
</dbReference>
<reference evidence="6" key="1">
    <citation type="submission" date="2016-01" db="EMBL/GenBank/DDBJ databases">
        <title>The complete plastid genome of Sargassum thunbergii (Fucales, Phaeophyceae).</title>
        <authorList>
            <person name="Yang J.H."/>
        </authorList>
    </citation>
    <scope>NUCLEOTIDE SEQUENCE</scope>
</reference>
<keyword evidence="2" id="KW-0699">rRNA-binding</keyword>
<dbReference type="GO" id="GO:0003735">
    <property type="term" value="F:structural constituent of ribosome"/>
    <property type="evidence" value="ECO:0007669"/>
    <property type="project" value="InterPro"/>
</dbReference>
<evidence type="ECO:0000256" key="5">
    <source>
        <dbReference type="ARBA" id="ARBA00023274"/>
    </source>
</evidence>
<protein>
    <submittedName>
        <fullName evidence="6">Ribosomal protein S20</fullName>
    </submittedName>
</protein>
<dbReference type="HAMAP" id="MF_00500">
    <property type="entry name" value="Ribosomal_bS20"/>
    <property type="match status" value="1"/>
</dbReference>
<evidence type="ECO:0000256" key="2">
    <source>
        <dbReference type="ARBA" id="ARBA00022730"/>
    </source>
</evidence>
<dbReference type="EMBL" id="KU500638">
    <property type="protein sequence ID" value="AMB49082.1"/>
    <property type="molecule type" value="Genomic_DNA"/>
</dbReference>
<gene>
    <name evidence="6" type="primary">rps20</name>
</gene>
<dbReference type="PANTHER" id="PTHR33398">
    <property type="entry name" value="30S RIBOSOMAL PROTEIN S20"/>
    <property type="match status" value="1"/>
</dbReference>
<keyword evidence="6" id="KW-0934">Plastid</keyword>
<comment type="similarity">
    <text evidence="1">Belongs to the bacterial ribosomal protein bS20 family.</text>
</comment>
<dbReference type="GO" id="GO:0015935">
    <property type="term" value="C:small ribosomal subunit"/>
    <property type="evidence" value="ECO:0007669"/>
    <property type="project" value="TreeGrafter"/>
</dbReference>
<dbReference type="NCBIfam" id="TIGR00029">
    <property type="entry name" value="S20"/>
    <property type="match status" value="1"/>
</dbReference>
<organism evidence="6">
    <name type="scientific">Sargassum thunbergii</name>
    <dbReference type="NCBI Taxonomy" id="127542"/>
    <lineage>
        <taxon>Eukaryota</taxon>
        <taxon>Sar</taxon>
        <taxon>Stramenopiles</taxon>
        <taxon>Ochrophyta</taxon>
        <taxon>PX clade</taxon>
        <taxon>Phaeophyceae</taxon>
        <taxon>Fucales</taxon>
        <taxon>Sargassaceae</taxon>
        <taxon>Sargassum</taxon>
    </lineage>
</organism>
<dbReference type="Pfam" id="PF01649">
    <property type="entry name" value="Ribosomal_S20p"/>
    <property type="match status" value="1"/>
</dbReference>
<dbReference type="GO" id="GO:0070181">
    <property type="term" value="F:small ribosomal subunit rRNA binding"/>
    <property type="evidence" value="ECO:0007669"/>
    <property type="project" value="TreeGrafter"/>
</dbReference>
<keyword evidence="5" id="KW-0687">Ribonucleoprotein</keyword>
<accession>A0A109QR31</accession>
<dbReference type="PANTHER" id="PTHR33398:SF1">
    <property type="entry name" value="SMALL RIBOSOMAL SUBUNIT PROTEIN BS20C"/>
    <property type="match status" value="1"/>
</dbReference>
<dbReference type="RefSeq" id="YP_009227332.1">
    <property type="nucleotide sequence ID" value="NC_029134.1"/>
</dbReference>
<dbReference type="InterPro" id="IPR036510">
    <property type="entry name" value="Ribosomal_bS20_sf"/>
</dbReference>
<evidence type="ECO:0000256" key="1">
    <source>
        <dbReference type="ARBA" id="ARBA00007634"/>
    </source>
</evidence>
<keyword evidence="3" id="KW-0694">RNA-binding</keyword>
<name>A0A109QR31_9PHAE</name>
<dbReference type="InterPro" id="IPR002583">
    <property type="entry name" value="Ribosomal_bS20"/>
</dbReference>
<sequence>MANNKAAKKRIKINKRNNIRNNSYNSLMKTSKKKFINNVEICNKEFTEKNKIIVKESLILAIRQIDRAAKKKIIHKNTAARKKSNLCKKISIFLNI</sequence>
<dbReference type="GO" id="GO:0006412">
    <property type="term" value="P:translation"/>
    <property type="evidence" value="ECO:0007669"/>
    <property type="project" value="InterPro"/>
</dbReference>